<feature type="region of interest" description="Disordered" evidence="1">
    <location>
        <begin position="27"/>
        <end position="46"/>
    </location>
</feature>
<keyword evidence="3" id="KW-1185">Reference proteome</keyword>
<dbReference type="Proteomes" id="UP000261620">
    <property type="component" value="Unplaced"/>
</dbReference>
<name>A0A3Q4BQW1_MOLML</name>
<evidence type="ECO:0000256" key="1">
    <source>
        <dbReference type="SAM" id="MobiDB-lite"/>
    </source>
</evidence>
<reference evidence="2" key="2">
    <citation type="submission" date="2025-09" db="UniProtKB">
        <authorList>
            <consortium name="Ensembl"/>
        </authorList>
    </citation>
    <scope>IDENTIFICATION</scope>
</reference>
<protein>
    <submittedName>
        <fullName evidence="2">Uncharacterized protein</fullName>
    </submittedName>
</protein>
<reference evidence="2" key="1">
    <citation type="submission" date="2025-08" db="UniProtKB">
        <authorList>
            <consortium name="Ensembl"/>
        </authorList>
    </citation>
    <scope>IDENTIFICATION</scope>
</reference>
<sequence length="87" mass="9669">SLKRNIMYFIVILKSIGIDGEVAEGEGVHDPSAARGGPSDNRRSRDCTVNVQLTSPAQDGGARIRVSFSFILHTYIYIYTVYRHTPL</sequence>
<dbReference type="Ensembl" id="ENSMMOT00000023874.1">
    <property type="protein sequence ID" value="ENSMMOP00000023487.1"/>
    <property type="gene ID" value="ENSMMOG00000017876.1"/>
</dbReference>
<dbReference type="AlphaFoldDB" id="A0A3Q4BQW1"/>
<accession>A0A3Q4BQW1</accession>
<proteinExistence type="predicted"/>
<evidence type="ECO:0000313" key="3">
    <source>
        <dbReference type="Proteomes" id="UP000261620"/>
    </source>
</evidence>
<evidence type="ECO:0000313" key="2">
    <source>
        <dbReference type="Ensembl" id="ENSMMOP00000023487.1"/>
    </source>
</evidence>
<organism evidence="2 3">
    <name type="scientific">Mola mola</name>
    <name type="common">Ocean sunfish</name>
    <name type="synonym">Tetraodon mola</name>
    <dbReference type="NCBI Taxonomy" id="94237"/>
    <lineage>
        <taxon>Eukaryota</taxon>
        <taxon>Metazoa</taxon>
        <taxon>Chordata</taxon>
        <taxon>Craniata</taxon>
        <taxon>Vertebrata</taxon>
        <taxon>Euteleostomi</taxon>
        <taxon>Actinopterygii</taxon>
        <taxon>Neopterygii</taxon>
        <taxon>Teleostei</taxon>
        <taxon>Neoteleostei</taxon>
        <taxon>Acanthomorphata</taxon>
        <taxon>Eupercaria</taxon>
        <taxon>Tetraodontiformes</taxon>
        <taxon>Molidae</taxon>
        <taxon>Mola</taxon>
    </lineage>
</organism>